<evidence type="ECO:0000313" key="1">
    <source>
        <dbReference type="EMBL" id="MFC6198675.1"/>
    </source>
</evidence>
<protein>
    <recommendedName>
        <fullName evidence="3">Sel1 repeat family protein</fullName>
    </recommendedName>
</protein>
<dbReference type="Proteomes" id="UP001596303">
    <property type="component" value="Unassembled WGS sequence"/>
</dbReference>
<organism evidence="1 2">
    <name type="scientific">Ponticaulis profundi</name>
    <dbReference type="NCBI Taxonomy" id="2665222"/>
    <lineage>
        <taxon>Bacteria</taxon>
        <taxon>Pseudomonadati</taxon>
        <taxon>Pseudomonadota</taxon>
        <taxon>Alphaproteobacteria</taxon>
        <taxon>Hyphomonadales</taxon>
        <taxon>Hyphomonadaceae</taxon>
        <taxon>Ponticaulis</taxon>
    </lineage>
</organism>
<name>A0ABW1SAW1_9PROT</name>
<keyword evidence="2" id="KW-1185">Reference proteome</keyword>
<sequence>MTEAHSLFETALRISAVADSEEERQTAAGLMKQAADLGHGRAAGDYGNMLMAGRGVFHDAGLAYRYWSLGALEYGEAECAFKLGLACRDGGDFAPDLAGALAWFMLSRDLGMDLAALDVDAIAYEINEDLRAEAFRRYDRLRSNCTILR</sequence>
<dbReference type="InterPro" id="IPR011990">
    <property type="entry name" value="TPR-like_helical_dom_sf"/>
</dbReference>
<dbReference type="SUPFAM" id="SSF81901">
    <property type="entry name" value="HCP-like"/>
    <property type="match status" value="1"/>
</dbReference>
<comment type="caution">
    <text evidence="1">The sequence shown here is derived from an EMBL/GenBank/DDBJ whole genome shotgun (WGS) entry which is preliminary data.</text>
</comment>
<gene>
    <name evidence="1" type="ORF">ACFQDM_11315</name>
</gene>
<dbReference type="RefSeq" id="WP_377379085.1">
    <property type="nucleotide sequence ID" value="NZ_JBHSSW010000012.1"/>
</dbReference>
<evidence type="ECO:0008006" key="3">
    <source>
        <dbReference type="Google" id="ProtNLM"/>
    </source>
</evidence>
<evidence type="ECO:0000313" key="2">
    <source>
        <dbReference type="Proteomes" id="UP001596303"/>
    </source>
</evidence>
<accession>A0ABW1SAW1</accession>
<reference evidence="2" key="1">
    <citation type="journal article" date="2019" name="Int. J. Syst. Evol. Microbiol.">
        <title>The Global Catalogue of Microorganisms (GCM) 10K type strain sequencing project: providing services to taxonomists for standard genome sequencing and annotation.</title>
        <authorList>
            <consortium name="The Broad Institute Genomics Platform"/>
            <consortium name="The Broad Institute Genome Sequencing Center for Infectious Disease"/>
            <person name="Wu L."/>
            <person name="Ma J."/>
        </authorList>
    </citation>
    <scope>NUCLEOTIDE SEQUENCE [LARGE SCALE GENOMIC DNA]</scope>
    <source>
        <strain evidence="2">CGMCC-1.15741</strain>
    </source>
</reference>
<dbReference type="Gene3D" id="1.25.40.10">
    <property type="entry name" value="Tetratricopeptide repeat domain"/>
    <property type="match status" value="1"/>
</dbReference>
<dbReference type="EMBL" id="JBHSSW010000012">
    <property type="protein sequence ID" value="MFC6198675.1"/>
    <property type="molecule type" value="Genomic_DNA"/>
</dbReference>
<proteinExistence type="predicted"/>